<reference evidence="1" key="1">
    <citation type="journal article" date="2014" name="Nat. Commun.">
        <title>The tobacco genome sequence and its comparison with those of tomato and potato.</title>
        <authorList>
            <person name="Sierro N."/>
            <person name="Battey J.N."/>
            <person name="Ouadi S."/>
            <person name="Bakaher N."/>
            <person name="Bovet L."/>
            <person name="Willig A."/>
            <person name="Goepfert S."/>
            <person name="Peitsch M.C."/>
            <person name="Ivanov N.V."/>
        </authorList>
    </citation>
    <scope>NUCLEOTIDE SEQUENCE [LARGE SCALE GENOMIC DNA]</scope>
</reference>
<gene>
    <name evidence="2" type="primary">LOC142162434</name>
</gene>
<dbReference type="RefSeq" id="XP_075074887.1">
    <property type="nucleotide sequence ID" value="XM_075218786.1"/>
</dbReference>
<evidence type="ECO:0000313" key="1">
    <source>
        <dbReference type="Proteomes" id="UP000790787"/>
    </source>
</evidence>
<protein>
    <submittedName>
        <fullName evidence="2">Uncharacterized protein LOC142162434</fullName>
    </submittedName>
</protein>
<keyword evidence="1" id="KW-1185">Reference proteome</keyword>
<sequence>MHHRGMITKYDNLIEVVKKVGEVAYRLNLPERLKIHPTFHVSFLKRFHKDAEDPTRAVPQRAPPVKCKKFEDIIEKILDHRTLCQSKNNRQTEFLVQWTGKQECDAIWEKGPSLWQFQDQIKAYLDSVSSRATSSSGGGSLLAPRLD</sequence>
<name>A0AC58RQ98_TOBAC</name>
<organism evidence="1 2">
    <name type="scientific">Nicotiana tabacum</name>
    <name type="common">Common tobacco</name>
    <dbReference type="NCBI Taxonomy" id="4097"/>
    <lineage>
        <taxon>Eukaryota</taxon>
        <taxon>Viridiplantae</taxon>
        <taxon>Streptophyta</taxon>
        <taxon>Embryophyta</taxon>
        <taxon>Tracheophyta</taxon>
        <taxon>Spermatophyta</taxon>
        <taxon>Magnoliopsida</taxon>
        <taxon>eudicotyledons</taxon>
        <taxon>Gunneridae</taxon>
        <taxon>Pentapetalae</taxon>
        <taxon>asterids</taxon>
        <taxon>lamiids</taxon>
        <taxon>Solanales</taxon>
        <taxon>Solanaceae</taxon>
        <taxon>Nicotianoideae</taxon>
        <taxon>Nicotianeae</taxon>
        <taxon>Nicotiana</taxon>
    </lineage>
</organism>
<evidence type="ECO:0000313" key="2">
    <source>
        <dbReference type="RefSeq" id="XP_075074887.1"/>
    </source>
</evidence>
<reference evidence="2" key="2">
    <citation type="submission" date="2025-08" db="UniProtKB">
        <authorList>
            <consortium name="RefSeq"/>
        </authorList>
    </citation>
    <scope>IDENTIFICATION</scope>
    <source>
        <tissue evidence="2">Leaf</tissue>
    </source>
</reference>
<dbReference type="Proteomes" id="UP000790787">
    <property type="component" value="Chromosome 7"/>
</dbReference>
<proteinExistence type="predicted"/>
<accession>A0AC58RQ98</accession>